<dbReference type="PANTHER" id="PTHR14296">
    <property type="entry name" value="REMODELING AND SPACING FACTOR 1"/>
    <property type="match status" value="1"/>
</dbReference>
<dbReference type="InParanoid" id="D8Q558"/>
<dbReference type="VEuPathDB" id="FungiDB:SCHCODRAFT_02625891"/>
<dbReference type="InterPro" id="IPR019786">
    <property type="entry name" value="Zinc_finger_PHD-type_CS"/>
</dbReference>
<feature type="compositionally biased region" description="Low complexity" evidence="4">
    <location>
        <begin position="465"/>
        <end position="475"/>
    </location>
</feature>
<dbReference type="EMBL" id="GL377306">
    <property type="protein sequence ID" value="EFI97348.1"/>
    <property type="molecule type" value="Genomic_DNA"/>
</dbReference>
<dbReference type="HOGENOM" id="CLU_004503_0_0_1"/>
<evidence type="ECO:0000256" key="3">
    <source>
        <dbReference type="ARBA" id="ARBA00022833"/>
    </source>
</evidence>
<reference evidence="6 7" key="1">
    <citation type="journal article" date="2010" name="Nat. Biotechnol.">
        <title>Genome sequence of the model mushroom Schizophyllum commune.</title>
        <authorList>
            <person name="Ohm R.A."/>
            <person name="de Jong J.F."/>
            <person name="Lugones L.G."/>
            <person name="Aerts A."/>
            <person name="Kothe E."/>
            <person name="Stajich J.E."/>
            <person name="de Vries R.P."/>
            <person name="Record E."/>
            <person name="Levasseur A."/>
            <person name="Baker S.E."/>
            <person name="Bartholomew K.A."/>
            <person name="Coutinho P.M."/>
            <person name="Erdmann S."/>
            <person name="Fowler T.J."/>
            <person name="Gathman A.C."/>
            <person name="Lombard V."/>
            <person name="Henrissat B."/>
            <person name="Knabe N."/>
            <person name="Kuees U."/>
            <person name="Lilly W.W."/>
            <person name="Lindquist E."/>
            <person name="Lucas S."/>
            <person name="Magnuson J.K."/>
            <person name="Piumi F."/>
            <person name="Raudaskoski M."/>
            <person name="Salamov A."/>
            <person name="Schmutz J."/>
            <person name="Schwarze F.W.M.R."/>
            <person name="vanKuyk P.A."/>
            <person name="Horton J.S."/>
            <person name="Grigoriev I.V."/>
            <person name="Woesten H.A.B."/>
        </authorList>
    </citation>
    <scope>NUCLEOTIDE SEQUENCE [LARGE SCALE GENOMIC DNA]</scope>
    <source>
        <strain evidence="7">H4-8 / FGSC 9210</strain>
    </source>
</reference>
<evidence type="ECO:0000313" key="6">
    <source>
        <dbReference type="EMBL" id="EFI97348.1"/>
    </source>
</evidence>
<dbReference type="InterPro" id="IPR011011">
    <property type="entry name" value="Znf_FYVE_PHD"/>
</dbReference>
<dbReference type="CDD" id="cd15489">
    <property type="entry name" value="PHD_SF"/>
    <property type="match status" value="1"/>
</dbReference>
<dbReference type="OMA" id="SQFFYTF"/>
<organism evidence="7">
    <name type="scientific">Schizophyllum commune (strain H4-8 / FGSC 9210)</name>
    <name type="common">Split gill fungus</name>
    <dbReference type="NCBI Taxonomy" id="578458"/>
    <lineage>
        <taxon>Eukaryota</taxon>
        <taxon>Fungi</taxon>
        <taxon>Dikarya</taxon>
        <taxon>Basidiomycota</taxon>
        <taxon>Agaricomycotina</taxon>
        <taxon>Agaricomycetes</taxon>
        <taxon>Agaricomycetidae</taxon>
        <taxon>Agaricales</taxon>
        <taxon>Schizophyllaceae</taxon>
        <taxon>Schizophyllum</taxon>
    </lineage>
</organism>
<feature type="compositionally biased region" description="Polar residues" evidence="4">
    <location>
        <begin position="123"/>
        <end position="134"/>
    </location>
</feature>
<protein>
    <recommendedName>
        <fullName evidence="5">Zinc finger PHD-type domain-containing protein</fullName>
    </recommendedName>
</protein>
<gene>
    <name evidence="6" type="ORF">SCHCODRAFT_109113</name>
</gene>
<feature type="region of interest" description="Disordered" evidence="4">
    <location>
        <begin position="110"/>
        <end position="207"/>
    </location>
</feature>
<feature type="domain" description="Zinc finger PHD-type" evidence="5">
    <location>
        <begin position="763"/>
        <end position="820"/>
    </location>
</feature>
<accession>D8Q558</accession>
<dbReference type="KEGG" id="scm:SCHCO_02625891"/>
<evidence type="ECO:0000259" key="5">
    <source>
        <dbReference type="SMART" id="SM00249"/>
    </source>
</evidence>
<feature type="compositionally biased region" description="Acidic residues" evidence="4">
    <location>
        <begin position="506"/>
        <end position="527"/>
    </location>
</feature>
<keyword evidence="7" id="KW-1185">Reference proteome</keyword>
<feature type="compositionally biased region" description="Basic and acidic residues" evidence="4">
    <location>
        <begin position="528"/>
        <end position="554"/>
    </location>
</feature>
<feature type="compositionally biased region" description="Acidic residues" evidence="4">
    <location>
        <begin position="485"/>
        <end position="497"/>
    </location>
</feature>
<dbReference type="InterPro" id="IPR013083">
    <property type="entry name" value="Znf_RING/FYVE/PHD"/>
</dbReference>
<dbReference type="SMART" id="SM00249">
    <property type="entry name" value="PHD"/>
    <property type="match status" value="1"/>
</dbReference>
<evidence type="ECO:0000256" key="4">
    <source>
        <dbReference type="SAM" id="MobiDB-lite"/>
    </source>
</evidence>
<dbReference type="Gene3D" id="3.30.40.10">
    <property type="entry name" value="Zinc/RING finger domain, C3HC4 (zinc finger)"/>
    <property type="match status" value="1"/>
</dbReference>
<feature type="region of interest" description="Disordered" evidence="4">
    <location>
        <begin position="291"/>
        <end position="373"/>
    </location>
</feature>
<dbReference type="GeneID" id="9589823"/>
<feature type="region of interest" description="Disordered" evidence="4">
    <location>
        <begin position="624"/>
        <end position="756"/>
    </location>
</feature>
<dbReference type="STRING" id="578458.D8Q558"/>
<keyword evidence="3" id="KW-0862">Zinc</keyword>
<dbReference type="PANTHER" id="PTHR14296:SF3">
    <property type="entry name" value="DIKAR, ISOFORM F"/>
    <property type="match status" value="1"/>
</dbReference>
<dbReference type="SUPFAM" id="SSF57903">
    <property type="entry name" value="FYVE/PHD zinc finger"/>
    <property type="match status" value="1"/>
</dbReference>
<dbReference type="InterPro" id="IPR019787">
    <property type="entry name" value="Znf_PHD-finger"/>
</dbReference>
<dbReference type="GO" id="GO:0008270">
    <property type="term" value="F:zinc ion binding"/>
    <property type="evidence" value="ECO:0007669"/>
    <property type="project" value="UniProtKB-KW"/>
</dbReference>
<feature type="compositionally biased region" description="Basic and acidic residues" evidence="4">
    <location>
        <begin position="660"/>
        <end position="720"/>
    </location>
</feature>
<dbReference type="Pfam" id="PF00628">
    <property type="entry name" value="PHD"/>
    <property type="match status" value="1"/>
</dbReference>
<evidence type="ECO:0000256" key="2">
    <source>
        <dbReference type="ARBA" id="ARBA00022771"/>
    </source>
</evidence>
<dbReference type="GO" id="GO:0006355">
    <property type="term" value="P:regulation of DNA-templated transcription"/>
    <property type="evidence" value="ECO:0007669"/>
    <property type="project" value="InterPro"/>
</dbReference>
<feature type="compositionally biased region" description="Basic residues" evidence="4">
    <location>
        <begin position="314"/>
        <end position="323"/>
    </location>
</feature>
<dbReference type="OrthoDB" id="303107at2759"/>
<proteinExistence type="predicted"/>
<feature type="non-terminal residue" evidence="6">
    <location>
        <position position="976"/>
    </location>
</feature>
<feature type="compositionally biased region" description="Low complexity" evidence="4">
    <location>
        <begin position="332"/>
        <end position="343"/>
    </location>
</feature>
<dbReference type="eggNOG" id="KOG1472">
    <property type="taxonomic scope" value="Eukaryota"/>
</dbReference>
<feature type="compositionally biased region" description="Low complexity" evidence="4">
    <location>
        <begin position="444"/>
        <end position="455"/>
    </location>
</feature>
<dbReference type="GO" id="GO:0031213">
    <property type="term" value="C:RSF complex"/>
    <property type="evidence" value="ECO:0007669"/>
    <property type="project" value="InterPro"/>
</dbReference>
<name>D8Q558_SCHCM</name>
<dbReference type="RefSeq" id="XP_003032251.1">
    <property type="nucleotide sequence ID" value="XM_003032205.1"/>
</dbReference>
<feature type="region of interest" description="Disordered" evidence="4">
    <location>
        <begin position="390"/>
        <end position="559"/>
    </location>
</feature>
<dbReference type="PROSITE" id="PS01359">
    <property type="entry name" value="ZF_PHD_1"/>
    <property type="match status" value="1"/>
</dbReference>
<feature type="compositionally biased region" description="Basic and acidic residues" evidence="4">
    <location>
        <begin position="629"/>
        <end position="646"/>
    </location>
</feature>
<sequence length="976" mass="108871">MPRRAPAPPAQMAPPQPPSWLIPHIQKVPEQLAILRTNWKWAAFSQFFFTFNPLFNMDDVTLTAIEDDLYLGTNLVLPRIVQRLLWTLSYDRKSLSDAWQTVLRRQYAKRDPAANPIGPDPSLTANRASGSRYNTAEPDASVQENGTSSPPPHRASSSVNDDPGNAAEGGESDAAVLPKDSNDQDGNETGDRQDHGDANTHKPTDAVKEEVGDLTNGLVEEPKDWLQLPMLEKLDCLHLLTEWQFQNPSRLRQLMKSDGDHAEWRIEPIGYDVKKNAYWLIGEDRLWIQRAIPKPPRQNNKRKRPAATPAKNAKNNKRSSAKRARVEPAPTPTKSRASTSRASTSRKKRETSVPATPPAGGRGGSRAAKAQANTKLEAQAKELAELQRQAQLDASRRAHPTGTRLSSRLRGREEDEEWQQVPDAWLNGDDEMDVDSGSDRRRSTASGRSTRSSARQAVPPERSTRATAIANARAAAAKKRKAPDSDDEEEEEAESDDKDDKQDGALSDDSELTELSDDDEEPQEEEQEVKSDSEHAQEEVEEQKAQLEEPKEPPLPEGFVEWETIAVTLEEWEHVGDPFEKATHYLEKALYKTLTKVIAPLVIEDLRAVLREKQKEEAIVHRKRSSRIAVKESAKEEARLAAKRQAEEEEKNSRARRHEARLAKEQEQSREARESAREQRKREREEREERARKEQEEKELEEQRKAEEAARVPSLDEHASKANGSAKSRRSHKRKAPAQAPATSEVKLMPAPSGSRTPEWELDCEVCHRHGFNLDDGVPMMCCGSCQRWQHIRCHDRVDLAAGRPKRDWNTVDFVCKRCRELAYARQQQQHQQQMPYYGAAARSAYPQHQYAMTQQPAAGYGAYQSGWGTGASQPYTTPYAGAYTNGHAPAYGQPGYSSYHQPASYAAANGVYANGAPAPGGSALSNGGYLGQAQSDTTKWAMHAPAPNGYAPAPYAESSRYLHTQQAPGTAGYGV</sequence>
<feature type="compositionally biased region" description="Basic residues" evidence="4">
    <location>
        <begin position="727"/>
        <end position="736"/>
    </location>
</feature>
<dbReference type="Proteomes" id="UP000007431">
    <property type="component" value="Unassembled WGS sequence"/>
</dbReference>
<feature type="compositionally biased region" description="Basic and acidic residues" evidence="4">
    <location>
        <begin position="189"/>
        <end position="207"/>
    </location>
</feature>
<keyword evidence="1" id="KW-0479">Metal-binding</keyword>
<evidence type="ECO:0000256" key="1">
    <source>
        <dbReference type="ARBA" id="ARBA00022723"/>
    </source>
</evidence>
<dbReference type="InterPro" id="IPR001965">
    <property type="entry name" value="Znf_PHD"/>
</dbReference>
<keyword evidence="2" id="KW-0863">Zinc-finger</keyword>
<evidence type="ECO:0000313" key="7">
    <source>
        <dbReference type="Proteomes" id="UP000007431"/>
    </source>
</evidence>
<dbReference type="AlphaFoldDB" id="D8Q558"/>
<dbReference type="InterPro" id="IPR028938">
    <property type="entry name" value="Rsf1-like"/>
</dbReference>